<comment type="caution">
    <text evidence="2">The sequence shown here is derived from an EMBL/GenBank/DDBJ whole genome shotgun (WGS) entry which is preliminary data.</text>
</comment>
<proteinExistence type="predicted"/>
<evidence type="ECO:0008006" key="4">
    <source>
        <dbReference type="Google" id="ProtNLM"/>
    </source>
</evidence>
<dbReference type="Proteomes" id="UP000020595">
    <property type="component" value="Unassembled WGS sequence"/>
</dbReference>
<dbReference type="InterPro" id="IPR011990">
    <property type="entry name" value="TPR-like_helical_dom_sf"/>
</dbReference>
<dbReference type="RefSeq" id="WP_000913445.1">
    <property type="nucleotide sequence ID" value="NZ_JEWH01000011.1"/>
</dbReference>
<evidence type="ECO:0000256" key="1">
    <source>
        <dbReference type="SAM" id="MobiDB-lite"/>
    </source>
</evidence>
<dbReference type="AlphaFoldDB" id="A0A009HU19"/>
<dbReference type="EMBL" id="JEWH01000011">
    <property type="protein sequence ID" value="EXB06495.1"/>
    <property type="molecule type" value="Genomic_DNA"/>
</dbReference>
<dbReference type="SUPFAM" id="SSF48452">
    <property type="entry name" value="TPR-like"/>
    <property type="match status" value="1"/>
</dbReference>
<accession>A0A009HU19</accession>
<name>A0A009HU19_ACIB9</name>
<feature type="region of interest" description="Disordered" evidence="1">
    <location>
        <begin position="20"/>
        <end position="50"/>
    </location>
</feature>
<dbReference type="PROSITE" id="PS51257">
    <property type="entry name" value="PROKAR_LIPOPROTEIN"/>
    <property type="match status" value="1"/>
</dbReference>
<gene>
    <name evidence="2" type="ORF">J512_1278</name>
</gene>
<evidence type="ECO:0000313" key="3">
    <source>
        <dbReference type="Proteomes" id="UP000020595"/>
    </source>
</evidence>
<dbReference type="Gene3D" id="1.25.40.10">
    <property type="entry name" value="Tetratricopeptide repeat domain"/>
    <property type="match status" value="1"/>
</dbReference>
<sequence length="183" mass="20618">MLKKGVFYIGAVLMVGCTTLPDHSAPKEKTPPVSEKKTSESSSGVKITPYDHPEIQRKSLQVIVPQQKKPQRFNDDGSQLPAFKTLMQKTEQAYKNQQWSEAERYALQAQRLAPQAAETYLFLALTANHKQQYSNAESLARRGLSFAQSQAMKKQLWLVILKAGQQRNNPKTVQEAQQALKAF</sequence>
<evidence type="ECO:0000313" key="2">
    <source>
        <dbReference type="EMBL" id="EXB06495.1"/>
    </source>
</evidence>
<reference evidence="2 3" key="1">
    <citation type="submission" date="2014-02" db="EMBL/GenBank/DDBJ databases">
        <title>Comparative genomics and transcriptomics to identify genetic mechanisms underlying the emergence of carbapenem resistant Acinetobacter baumannii (CRAb).</title>
        <authorList>
            <person name="Harris A.D."/>
            <person name="Johnson K.J."/>
            <person name="George J."/>
            <person name="Shefchek K."/>
            <person name="Daugherty S.C."/>
            <person name="Parankush S."/>
            <person name="Sadzewicz L."/>
            <person name="Tallon L."/>
            <person name="Sengamalay N."/>
            <person name="Hazen T.H."/>
            <person name="Rasko D.A."/>
        </authorList>
    </citation>
    <scope>NUCLEOTIDE SEQUENCE [LARGE SCALE GENOMIC DNA]</scope>
    <source>
        <strain evidence="2 3">1295743</strain>
    </source>
</reference>
<dbReference type="PATRIC" id="fig|1310613.3.peg.1225"/>
<organism evidence="2 3">
    <name type="scientific">Acinetobacter baumannii (strain 1295743)</name>
    <dbReference type="NCBI Taxonomy" id="1310613"/>
    <lineage>
        <taxon>Bacteria</taxon>
        <taxon>Pseudomonadati</taxon>
        <taxon>Pseudomonadota</taxon>
        <taxon>Gammaproteobacteria</taxon>
        <taxon>Moraxellales</taxon>
        <taxon>Moraxellaceae</taxon>
        <taxon>Acinetobacter</taxon>
        <taxon>Acinetobacter calcoaceticus/baumannii complex</taxon>
    </lineage>
</organism>
<protein>
    <recommendedName>
        <fullName evidence="4">Tetratricopeptide repeat protein</fullName>
    </recommendedName>
</protein>
<feature type="compositionally biased region" description="Basic and acidic residues" evidence="1">
    <location>
        <begin position="24"/>
        <end position="39"/>
    </location>
</feature>